<feature type="domain" description="AAA+ ATPase" evidence="3">
    <location>
        <begin position="506"/>
        <end position="643"/>
    </location>
</feature>
<dbReference type="PRINTS" id="PR00830">
    <property type="entry name" value="ENDOLAPTASE"/>
</dbReference>
<comment type="caution">
    <text evidence="4">The sequence shown here is derived from an EMBL/GenBank/DDBJ whole genome shotgun (WGS) entry which is preliminary data.</text>
</comment>
<feature type="domain" description="AAA+ ATPase" evidence="3">
    <location>
        <begin position="208"/>
        <end position="351"/>
    </location>
</feature>
<dbReference type="InterPro" id="IPR050168">
    <property type="entry name" value="AAA_ATPase_domain"/>
</dbReference>
<dbReference type="InterPro" id="IPR041569">
    <property type="entry name" value="AAA_lid_3"/>
</dbReference>
<evidence type="ECO:0000256" key="2">
    <source>
        <dbReference type="ARBA" id="ARBA00022840"/>
    </source>
</evidence>
<evidence type="ECO:0000256" key="1">
    <source>
        <dbReference type="ARBA" id="ARBA00022741"/>
    </source>
</evidence>
<keyword evidence="2" id="KW-0067">ATP-binding</keyword>
<dbReference type="SMART" id="SM00382">
    <property type="entry name" value="AAA"/>
    <property type="match status" value="2"/>
</dbReference>
<proteinExistence type="predicted"/>
<keyword evidence="5" id="KW-1185">Reference proteome</keyword>
<evidence type="ECO:0000259" key="3">
    <source>
        <dbReference type="SMART" id="SM00382"/>
    </source>
</evidence>
<name>A0ABR1GG56_AURAN</name>
<keyword evidence="1" id="KW-0547">Nucleotide-binding</keyword>
<dbReference type="InterPro" id="IPR003959">
    <property type="entry name" value="ATPase_AAA_core"/>
</dbReference>
<dbReference type="Proteomes" id="UP001363151">
    <property type="component" value="Unassembled WGS sequence"/>
</dbReference>
<reference evidence="4 5" key="1">
    <citation type="submission" date="2024-03" db="EMBL/GenBank/DDBJ databases">
        <title>Aureococcus anophagefferens CCMP1851 and Kratosvirus quantuckense: Draft genome of a second virus-susceptible host strain in the model system.</title>
        <authorList>
            <person name="Chase E."/>
            <person name="Truchon A.R."/>
            <person name="Schepens W."/>
            <person name="Wilhelm S.W."/>
        </authorList>
    </citation>
    <scope>NUCLEOTIDE SEQUENCE [LARGE SCALE GENOMIC DNA]</scope>
    <source>
        <strain evidence="4 5">CCMP1851</strain>
    </source>
</reference>
<dbReference type="PANTHER" id="PTHR23077">
    <property type="entry name" value="AAA-FAMILY ATPASE"/>
    <property type="match status" value="1"/>
</dbReference>
<dbReference type="InterPro" id="IPR003593">
    <property type="entry name" value="AAA+_ATPase"/>
</dbReference>
<organism evidence="4 5">
    <name type="scientific">Aureococcus anophagefferens</name>
    <name type="common">Harmful bloom alga</name>
    <dbReference type="NCBI Taxonomy" id="44056"/>
    <lineage>
        <taxon>Eukaryota</taxon>
        <taxon>Sar</taxon>
        <taxon>Stramenopiles</taxon>
        <taxon>Ochrophyta</taxon>
        <taxon>Pelagophyceae</taxon>
        <taxon>Pelagomonadales</taxon>
        <taxon>Pelagomonadaceae</taxon>
        <taxon>Aureococcus</taxon>
    </lineage>
</organism>
<dbReference type="Pfam" id="PF00004">
    <property type="entry name" value="AAA"/>
    <property type="match status" value="2"/>
</dbReference>
<evidence type="ECO:0000313" key="5">
    <source>
        <dbReference type="Proteomes" id="UP001363151"/>
    </source>
</evidence>
<dbReference type="PROSITE" id="PS00674">
    <property type="entry name" value="AAA"/>
    <property type="match status" value="1"/>
</dbReference>
<dbReference type="Pfam" id="PF17862">
    <property type="entry name" value="AAA_lid_3"/>
    <property type="match status" value="2"/>
</dbReference>
<dbReference type="SUPFAM" id="SSF52540">
    <property type="entry name" value="P-loop containing nucleoside triphosphate hydrolases"/>
    <property type="match status" value="2"/>
</dbReference>
<evidence type="ECO:0000313" key="4">
    <source>
        <dbReference type="EMBL" id="KAK7254868.1"/>
    </source>
</evidence>
<accession>A0ABR1GG56</accession>
<sequence length="781" mass="81572">MAELGVKAGDVVRVHGARRSATVARVAAAPVTGGGVVASAAVAENGALLAATAALHGVQLVAAGTVVVAPERSSLPPSLRDDVGADDESADALIFDECLAPYFAGADRPVKLGDTFAAPLELDGEAWDVAWRVASLGLDHEGRPLAEAVVGASSALVAEAPYDAEVAGAALPSYGDVGGCASHIDQLKEVLEMPLHSPGLFRGVGVNPPRGALLHGPPGCGKTTLLRAAAYECGCNVEVLNGGDVAAKKPGEAEEVLRAKFAAAEKGGAPASRPAPSVIMIDEIECIAQKRDKADSEQDKRICAQLLTLMDGLKPASGVVVLAATGKPNDLDPALRRFGRLDREVALEVPDEAARREILAVKTRGMSLAGDVDLDDVARDCHGFVGADVAQLCTEAALLCVREALRNAGEDVEAAGLLEGELQEATWAKLAADLELDPAALEVTKAHFAKALKTCNPSSLRESVVEVPDVSWADVGGLEDVKRELKETVEYPVQFADEYAKFGMPPSKGVLFYGPPGCGKTLIAKAVANECGANFISVKGPELLTMWFGESEANVRSLFDKARAAAPCILFFDEMDSIAKARSGSAGGSEAGDRVMNQILAEIDGVGTKNVFVIGATNRPDILDPAVTRPGRLDQLIHIPLPDRDSRYNVFKASLRKAPLDPAVDLDKLADFTVGFSGADISEICQRAAKNAVKDAVAREARGESPEPYISRACFEEAVSRARKSIPQSEIDRYDAFSAAMKTSAKKSASQKFSFEDGGWVDAAEAPASSAAVAPAEAPSS</sequence>
<dbReference type="InterPro" id="IPR003960">
    <property type="entry name" value="ATPase_AAA_CS"/>
</dbReference>
<dbReference type="Gene3D" id="1.10.8.60">
    <property type="match status" value="2"/>
</dbReference>
<dbReference type="PANTHER" id="PTHR23077:SF171">
    <property type="entry name" value="NUCLEAR VALOSIN-CONTAINING PROTEIN-LIKE"/>
    <property type="match status" value="1"/>
</dbReference>
<dbReference type="EMBL" id="JBBJCI010000014">
    <property type="protein sequence ID" value="KAK7254868.1"/>
    <property type="molecule type" value="Genomic_DNA"/>
</dbReference>
<protein>
    <submittedName>
        <fullName evidence="4">VCP-like ATPase</fullName>
    </submittedName>
</protein>
<dbReference type="Gene3D" id="3.40.50.300">
    <property type="entry name" value="P-loop containing nucleotide triphosphate hydrolases"/>
    <property type="match status" value="2"/>
</dbReference>
<gene>
    <name evidence="4" type="ORF">SO694_00135071</name>
</gene>
<dbReference type="InterPro" id="IPR027417">
    <property type="entry name" value="P-loop_NTPase"/>
</dbReference>